<name>A0A0G4FPD5_9ALVE</name>
<protein>
    <submittedName>
        <fullName evidence="2">Uncharacterized protein</fullName>
    </submittedName>
</protein>
<feature type="region of interest" description="Disordered" evidence="1">
    <location>
        <begin position="72"/>
        <end position="118"/>
    </location>
</feature>
<proteinExistence type="predicted"/>
<feature type="compositionally biased region" description="Gly residues" evidence="1">
    <location>
        <begin position="100"/>
        <end position="118"/>
    </location>
</feature>
<reference evidence="2" key="1">
    <citation type="submission" date="2014-11" db="EMBL/GenBank/DDBJ databases">
        <authorList>
            <person name="Otto D Thomas"/>
            <person name="Naeem Raeece"/>
        </authorList>
    </citation>
    <scope>NUCLEOTIDE SEQUENCE</scope>
</reference>
<dbReference type="VEuPathDB" id="CryptoDB:Cvel_18057"/>
<evidence type="ECO:0000313" key="2">
    <source>
        <dbReference type="EMBL" id="CEM16133.1"/>
    </source>
</evidence>
<dbReference type="AlphaFoldDB" id="A0A0G4FPD5"/>
<gene>
    <name evidence="2" type="ORF">Cvel_18057</name>
</gene>
<accession>A0A0G4FPD5</accession>
<dbReference type="EMBL" id="CDMZ01000524">
    <property type="protein sequence ID" value="CEM16133.1"/>
    <property type="molecule type" value="Genomic_DNA"/>
</dbReference>
<sequence length="118" mass="12691">MNMTACNYRVDQLLRKQEAAQQSRMQANFDMSKLTSAETKILNERCPSCDVHIGKHEPAPPIPYPPLGIPSGLPMMGVEGPPFPRILQPPGQGGRRGEDGSAGGDGGQRWGAGQGHEQ</sequence>
<evidence type="ECO:0000256" key="1">
    <source>
        <dbReference type="SAM" id="MobiDB-lite"/>
    </source>
</evidence>
<organism evidence="2">
    <name type="scientific">Chromera velia CCMP2878</name>
    <dbReference type="NCBI Taxonomy" id="1169474"/>
    <lineage>
        <taxon>Eukaryota</taxon>
        <taxon>Sar</taxon>
        <taxon>Alveolata</taxon>
        <taxon>Colpodellida</taxon>
        <taxon>Chromeraceae</taxon>
        <taxon>Chromera</taxon>
    </lineage>
</organism>